<dbReference type="PANTHER" id="PTHR42973:SF13">
    <property type="entry name" value="FAD-BINDING PCMH-TYPE DOMAIN-CONTAINING PROTEIN"/>
    <property type="match status" value="1"/>
</dbReference>
<dbReference type="EMBL" id="LGRB01000019">
    <property type="protein sequence ID" value="OCT45676.1"/>
    <property type="molecule type" value="Genomic_DNA"/>
</dbReference>
<dbReference type="InterPro" id="IPR050416">
    <property type="entry name" value="FAD-linked_Oxidoreductase"/>
</dbReference>
<dbReference type="InterPro" id="IPR016166">
    <property type="entry name" value="FAD-bd_PCMH"/>
</dbReference>
<comment type="caution">
    <text evidence="7">The sequence shown here is derived from an EMBL/GenBank/DDBJ whole genome shotgun (WGS) entry which is preliminary data.</text>
</comment>
<dbReference type="VEuPathDB" id="FungiDB:G647_03575"/>
<dbReference type="AlphaFoldDB" id="A0A1C1CB18"/>
<organism evidence="7 8">
    <name type="scientific">Cladophialophora carrionii</name>
    <dbReference type="NCBI Taxonomy" id="86049"/>
    <lineage>
        <taxon>Eukaryota</taxon>
        <taxon>Fungi</taxon>
        <taxon>Dikarya</taxon>
        <taxon>Ascomycota</taxon>
        <taxon>Pezizomycotina</taxon>
        <taxon>Eurotiomycetes</taxon>
        <taxon>Chaetothyriomycetidae</taxon>
        <taxon>Chaetothyriales</taxon>
        <taxon>Herpotrichiellaceae</taxon>
        <taxon>Cladophialophora</taxon>
    </lineage>
</organism>
<keyword evidence="5" id="KW-0732">Signal</keyword>
<protein>
    <recommendedName>
        <fullName evidence="6">FAD-binding PCMH-type domain-containing protein</fullName>
    </recommendedName>
</protein>
<evidence type="ECO:0000256" key="3">
    <source>
        <dbReference type="ARBA" id="ARBA00022827"/>
    </source>
</evidence>
<evidence type="ECO:0000256" key="4">
    <source>
        <dbReference type="ARBA" id="ARBA00023002"/>
    </source>
</evidence>
<evidence type="ECO:0000256" key="1">
    <source>
        <dbReference type="ARBA" id="ARBA00005466"/>
    </source>
</evidence>
<dbReference type="Gene3D" id="3.30.465.10">
    <property type="match status" value="1"/>
</dbReference>
<name>A0A1C1CB18_9EURO</name>
<reference evidence="8" key="1">
    <citation type="submission" date="2015-07" db="EMBL/GenBank/DDBJ databases">
        <authorList>
            <person name="Teixeira M.M."/>
            <person name="Souza R.C."/>
            <person name="Almeida L.G."/>
            <person name="Vicente V.A."/>
            <person name="de Hoog S."/>
            <person name="Bocca A.L."/>
            <person name="de Almeida S.R."/>
            <person name="Vasconcelos A.T."/>
            <person name="Felipe M.S."/>
        </authorList>
    </citation>
    <scope>NUCLEOTIDE SEQUENCE [LARGE SCALE GENOMIC DNA]</scope>
    <source>
        <strain evidence="8">KSF</strain>
    </source>
</reference>
<dbReference type="GO" id="GO:0071949">
    <property type="term" value="F:FAD binding"/>
    <property type="evidence" value="ECO:0007669"/>
    <property type="project" value="InterPro"/>
</dbReference>
<evidence type="ECO:0000256" key="2">
    <source>
        <dbReference type="ARBA" id="ARBA00022630"/>
    </source>
</evidence>
<sequence length="168" mass="17349">MYLIWDHGASSLISIIVIFALVCVAQEGQVPLISSLPNAASAAYQSQQARYWASNQADFTPSCRISPTTGEEVGALVSQLAEFGDDVRFAISSGGHATASGASNVDDGITLDLSALDSVSLASDRSYVDVGTGTRWLDVYRALDPFALTATGGRAASVGVGGYLLGGI</sequence>
<dbReference type="InterPro" id="IPR036318">
    <property type="entry name" value="FAD-bd_PCMH-like_sf"/>
</dbReference>
<dbReference type="InterPro" id="IPR016169">
    <property type="entry name" value="FAD-bd_PCMH_sub2"/>
</dbReference>
<keyword evidence="2" id="KW-0285">Flavoprotein</keyword>
<dbReference type="Proteomes" id="UP000094526">
    <property type="component" value="Unassembled WGS sequence"/>
</dbReference>
<dbReference type="STRING" id="86049.A0A1C1CB18"/>
<proteinExistence type="inferred from homology"/>
<dbReference type="VEuPathDB" id="FungiDB:CLCR_01712"/>
<evidence type="ECO:0000313" key="8">
    <source>
        <dbReference type="Proteomes" id="UP000094526"/>
    </source>
</evidence>
<evidence type="ECO:0000256" key="5">
    <source>
        <dbReference type="SAM" id="SignalP"/>
    </source>
</evidence>
<dbReference type="PROSITE" id="PS51387">
    <property type="entry name" value="FAD_PCMH"/>
    <property type="match status" value="1"/>
</dbReference>
<accession>A0A1C1CB18</accession>
<dbReference type="OrthoDB" id="2151789at2759"/>
<dbReference type="SUPFAM" id="SSF56176">
    <property type="entry name" value="FAD-binding/transporter-associated domain-like"/>
    <property type="match status" value="1"/>
</dbReference>
<comment type="similarity">
    <text evidence="1">Belongs to the oxygen-dependent FAD-linked oxidoreductase family.</text>
</comment>
<feature type="signal peptide" evidence="5">
    <location>
        <begin position="1"/>
        <end position="25"/>
    </location>
</feature>
<dbReference type="InterPro" id="IPR006094">
    <property type="entry name" value="Oxid_FAD_bind_N"/>
</dbReference>
<feature type="domain" description="FAD-binding PCMH-type" evidence="6">
    <location>
        <begin position="57"/>
        <end position="168"/>
    </location>
</feature>
<keyword evidence="8" id="KW-1185">Reference proteome</keyword>
<dbReference type="PANTHER" id="PTHR42973">
    <property type="entry name" value="BINDING OXIDOREDUCTASE, PUTATIVE (AFU_ORTHOLOGUE AFUA_1G17690)-RELATED"/>
    <property type="match status" value="1"/>
</dbReference>
<dbReference type="GO" id="GO:0016491">
    <property type="term" value="F:oxidoreductase activity"/>
    <property type="evidence" value="ECO:0007669"/>
    <property type="project" value="UniProtKB-KW"/>
</dbReference>
<dbReference type="Pfam" id="PF01565">
    <property type="entry name" value="FAD_binding_4"/>
    <property type="match status" value="1"/>
</dbReference>
<keyword evidence="4" id="KW-0560">Oxidoreductase</keyword>
<evidence type="ECO:0000259" key="6">
    <source>
        <dbReference type="PROSITE" id="PS51387"/>
    </source>
</evidence>
<keyword evidence="3" id="KW-0274">FAD</keyword>
<evidence type="ECO:0000313" key="7">
    <source>
        <dbReference type="EMBL" id="OCT45676.1"/>
    </source>
</evidence>
<feature type="chain" id="PRO_5008650694" description="FAD-binding PCMH-type domain-containing protein" evidence="5">
    <location>
        <begin position="26"/>
        <end position="168"/>
    </location>
</feature>
<gene>
    <name evidence="7" type="ORF">CLCR_01712</name>
</gene>